<protein>
    <recommendedName>
        <fullName evidence="2">Transglutaminase-like domain-containing protein</fullName>
    </recommendedName>
</protein>
<dbReference type="InterPro" id="IPR038765">
    <property type="entry name" value="Papain-like_cys_pep_sf"/>
</dbReference>
<keyword evidence="4" id="KW-1185">Reference proteome</keyword>
<feature type="transmembrane region" description="Helical" evidence="1">
    <location>
        <begin position="108"/>
        <end position="128"/>
    </location>
</feature>
<dbReference type="SUPFAM" id="SSF54001">
    <property type="entry name" value="Cysteine proteinases"/>
    <property type="match status" value="1"/>
</dbReference>
<feature type="transmembrane region" description="Helical" evidence="1">
    <location>
        <begin position="12"/>
        <end position="45"/>
    </location>
</feature>
<feature type="domain" description="Transglutaminase-like" evidence="2">
    <location>
        <begin position="428"/>
        <end position="499"/>
    </location>
</feature>
<evidence type="ECO:0000313" key="4">
    <source>
        <dbReference type="Proteomes" id="UP001161423"/>
    </source>
</evidence>
<dbReference type="Pfam" id="PF01841">
    <property type="entry name" value="Transglut_core"/>
    <property type="match status" value="1"/>
</dbReference>
<accession>A0ABQ5TSE9</accession>
<feature type="transmembrane region" description="Helical" evidence="1">
    <location>
        <begin position="65"/>
        <end position="87"/>
    </location>
</feature>
<reference evidence="3" key="2">
    <citation type="submission" date="2023-01" db="EMBL/GenBank/DDBJ databases">
        <title>Draft genome sequence of Methylophaga thalassica strain NBRC 102424.</title>
        <authorList>
            <person name="Sun Q."/>
            <person name="Mori K."/>
        </authorList>
    </citation>
    <scope>NUCLEOTIDE SEQUENCE</scope>
    <source>
        <strain evidence="3">NBRC 102424</strain>
    </source>
</reference>
<dbReference type="RefSeq" id="WP_284722157.1">
    <property type="nucleotide sequence ID" value="NZ_BSND01000003.1"/>
</dbReference>
<reference evidence="3" key="1">
    <citation type="journal article" date="2014" name="Int. J. Syst. Evol. Microbiol.">
        <title>Complete genome of a new Firmicutes species belonging to the dominant human colonic microbiota ('Ruminococcus bicirculans') reveals two chromosomes and a selective capacity to utilize plant glucans.</title>
        <authorList>
            <consortium name="NISC Comparative Sequencing Program"/>
            <person name="Wegmann U."/>
            <person name="Louis P."/>
            <person name="Goesmann A."/>
            <person name="Henrissat B."/>
            <person name="Duncan S.H."/>
            <person name="Flint H.J."/>
        </authorList>
    </citation>
    <scope>NUCLEOTIDE SEQUENCE</scope>
    <source>
        <strain evidence="3">NBRC 102424</strain>
    </source>
</reference>
<dbReference type="InterPro" id="IPR052901">
    <property type="entry name" value="Bact_TGase-like"/>
</dbReference>
<sequence length="682" mass="77100">MKKADLSPPQSTINALIIALSIGAIPHIIYQPAWVGMMFVIMISWRLLHHWKSWPLPTASRWLKVLHNGIALLTIAILIAQFGLTIGRDAGAALLTMMLAFKVVEIRSLRDFYLSCFLGFFLVITNFFYSQSVFMVMLMLIVVIALGYCLLSVNSQASALNIKQRLWLSSKLVLQATPMMLFLFVLFPRISGPIWGLPQDANASQSAQMTEQLTLGDLPPSQGMSGINDQIQMGKISQLIQSDAIAFRVKFTDNELPPSAKLYWRGPVLWTTDGTVWSPMTEKQLQSQQPHIQISGSSYRYQMTLEPHNKTWLFALDFPTEQPQTLASHLTSDGQLNSDKPIKQRTQYSLTSSPFYTFNVAAEPNLHAALQLPEGKHPQTLALAKQWQQQTDTPQQYINTALAFFKNDGFVYSLSPPRLNGDTVDQFLFNTKEGFCEHYAASFTVLMRAAGIPARIVTGYLGGDVNPVDDVLTVRQRDAHAWTEVWLPQQGWLRIDPTSAVSQQRIEQGIGRLLPPGRQSPAMLGDNNQLVAAWNSLKNNWNAFNTAWDMWVVSFGPERQLELLSKLGMSNPNWQKMTVVLTLLFVLTGLVMMLSVWFKRPHHDPGVALYQRFCKKLARLGIEKADHEGPQDFARRAQAALPEYHHQIDKITSLFTAWRYRQQDQQTLSSLREQIKAFTPKR</sequence>
<dbReference type="InterPro" id="IPR021878">
    <property type="entry name" value="TgpA_N"/>
</dbReference>
<comment type="caution">
    <text evidence="3">The sequence shown here is derived from an EMBL/GenBank/DDBJ whole genome shotgun (WGS) entry which is preliminary data.</text>
</comment>
<dbReference type="Pfam" id="PF11992">
    <property type="entry name" value="TgpA_N"/>
    <property type="match status" value="1"/>
</dbReference>
<feature type="transmembrane region" description="Helical" evidence="1">
    <location>
        <begin position="577"/>
        <end position="598"/>
    </location>
</feature>
<dbReference type="Proteomes" id="UP001161423">
    <property type="component" value="Unassembled WGS sequence"/>
</dbReference>
<dbReference type="InterPro" id="IPR002931">
    <property type="entry name" value="Transglutaminase-like"/>
</dbReference>
<proteinExistence type="predicted"/>
<dbReference type="PANTHER" id="PTHR42736:SF1">
    <property type="entry name" value="PROTEIN-GLUTAMINE GAMMA-GLUTAMYLTRANSFERASE"/>
    <property type="match status" value="1"/>
</dbReference>
<name>A0ABQ5TSE9_9GAMM</name>
<keyword evidence="1" id="KW-0812">Transmembrane</keyword>
<organism evidence="3 4">
    <name type="scientific">Methylophaga thalassica</name>
    <dbReference type="NCBI Taxonomy" id="40223"/>
    <lineage>
        <taxon>Bacteria</taxon>
        <taxon>Pseudomonadati</taxon>
        <taxon>Pseudomonadota</taxon>
        <taxon>Gammaproteobacteria</taxon>
        <taxon>Thiotrichales</taxon>
        <taxon>Piscirickettsiaceae</taxon>
        <taxon>Methylophaga</taxon>
    </lineage>
</organism>
<dbReference type="PANTHER" id="PTHR42736">
    <property type="entry name" value="PROTEIN-GLUTAMINE GAMMA-GLUTAMYLTRANSFERASE"/>
    <property type="match status" value="1"/>
</dbReference>
<dbReference type="EMBL" id="BSND01000003">
    <property type="protein sequence ID" value="GLP98367.1"/>
    <property type="molecule type" value="Genomic_DNA"/>
</dbReference>
<dbReference type="SMART" id="SM00460">
    <property type="entry name" value="TGc"/>
    <property type="match status" value="1"/>
</dbReference>
<evidence type="ECO:0000256" key="1">
    <source>
        <dbReference type="SAM" id="Phobius"/>
    </source>
</evidence>
<keyword evidence="1" id="KW-1133">Transmembrane helix</keyword>
<feature type="transmembrane region" description="Helical" evidence="1">
    <location>
        <begin position="134"/>
        <end position="151"/>
    </location>
</feature>
<evidence type="ECO:0000313" key="3">
    <source>
        <dbReference type="EMBL" id="GLP98367.1"/>
    </source>
</evidence>
<dbReference type="InterPro" id="IPR025403">
    <property type="entry name" value="TgpA-like_C"/>
</dbReference>
<dbReference type="Pfam" id="PF13559">
    <property type="entry name" value="DUF4129"/>
    <property type="match status" value="1"/>
</dbReference>
<evidence type="ECO:0000259" key="2">
    <source>
        <dbReference type="SMART" id="SM00460"/>
    </source>
</evidence>
<feature type="transmembrane region" description="Helical" evidence="1">
    <location>
        <begin position="172"/>
        <end position="190"/>
    </location>
</feature>
<dbReference type="Gene3D" id="3.10.620.30">
    <property type="match status" value="1"/>
</dbReference>
<gene>
    <name evidence="3" type="ORF">GCM10007891_02210</name>
</gene>
<keyword evidence="1" id="KW-0472">Membrane</keyword>